<proteinExistence type="predicted"/>
<sequence>MTGDRRLIRKEHHTLFTAHTEDVGNVVIFEGDVERVSIVTSALAYLTRHVHIGKEMHFDLDGSIAGTRFASATGDVE</sequence>
<dbReference type="EMBL" id="CAFAAM010000198">
    <property type="protein sequence ID" value="CAB4813513.1"/>
    <property type="molecule type" value="Genomic_DNA"/>
</dbReference>
<dbReference type="AlphaFoldDB" id="A0A6J6YZ52"/>
<accession>A0A6J6YZ52</accession>
<organism evidence="1">
    <name type="scientific">freshwater metagenome</name>
    <dbReference type="NCBI Taxonomy" id="449393"/>
    <lineage>
        <taxon>unclassified sequences</taxon>
        <taxon>metagenomes</taxon>
        <taxon>ecological metagenomes</taxon>
    </lineage>
</organism>
<evidence type="ECO:0000313" key="1">
    <source>
        <dbReference type="EMBL" id="CAB4813513.1"/>
    </source>
</evidence>
<gene>
    <name evidence="1" type="ORF">UFOPK3010_01294</name>
</gene>
<reference evidence="1" key="1">
    <citation type="submission" date="2020-05" db="EMBL/GenBank/DDBJ databases">
        <authorList>
            <person name="Chiriac C."/>
            <person name="Salcher M."/>
            <person name="Ghai R."/>
            <person name="Kavagutti S V."/>
        </authorList>
    </citation>
    <scope>NUCLEOTIDE SEQUENCE</scope>
</reference>
<protein>
    <submittedName>
        <fullName evidence="1">Unannotated protein</fullName>
    </submittedName>
</protein>
<name>A0A6J6YZ52_9ZZZZ</name>